<dbReference type="PROSITE" id="PS50109">
    <property type="entry name" value="HIS_KIN"/>
    <property type="match status" value="1"/>
</dbReference>
<dbReference type="Proteomes" id="UP001061302">
    <property type="component" value="Chromosome"/>
</dbReference>
<dbReference type="Gene3D" id="6.10.340.10">
    <property type="match status" value="1"/>
</dbReference>
<dbReference type="SMART" id="SM00387">
    <property type="entry name" value="HATPase_c"/>
    <property type="match status" value="1"/>
</dbReference>
<dbReference type="Gene3D" id="3.30.565.10">
    <property type="entry name" value="Histidine kinase-like ATPase, C-terminal domain"/>
    <property type="match status" value="1"/>
</dbReference>
<keyword evidence="9" id="KW-0067">ATP-binding</keyword>
<dbReference type="InterPro" id="IPR036097">
    <property type="entry name" value="HisK_dim/P_sf"/>
</dbReference>
<comment type="subcellular location">
    <subcellularLocation>
        <location evidence="2">Membrane</location>
    </subcellularLocation>
</comment>
<dbReference type="PROSITE" id="PS50885">
    <property type="entry name" value="HAMP"/>
    <property type="match status" value="1"/>
</dbReference>
<dbReference type="InterPro" id="IPR003660">
    <property type="entry name" value="HAMP_dom"/>
</dbReference>
<gene>
    <name evidence="9" type="ORF">N8I74_11380</name>
</gene>
<dbReference type="PANTHER" id="PTHR43065">
    <property type="entry name" value="SENSOR HISTIDINE KINASE"/>
    <property type="match status" value="1"/>
</dbReference>
<dbReference type="PANTHER" id="PTHR43065:SF42">
    <property type="entry name" value="TWO-COMPONENT SENSOR PPRA"/>
    <property type="match status" value="1"/>
</dbReference>
<dbReference type="RefSeq" id="WP_263123216.1">
    <property type="nucleotide sequence ID" value="NZ_CP106753.1"/>
</dbReference>
<dbReference type="InterPro" id="IPR005467">
    <property type="entry name" value="His_kinase_dom"/>
</dbReference>
<dbReference type="InterPro" id="IPR003594">
    <property type="entry name" value="HATPase_dom"/>
</dbReference>
<dbReference type="SMART" id="SM00388">
    <property type="entry name" value="HisKA"/>
    <property type="match status" value="1"/>
</dbReference>
<dbReference type="Pfam" id="PF02518">
    <property type="entry name" value="HATPase_c"/>
    <property type="match status" value="1"/>
</dbReference>
<evidence type="ECO:0000259" key="7">
    <source>
        <dbReference type="PROSITE" id="PS50109"/>
    </source>
</evidence>
<dbReference type="InterPro" id="IPR036890">
    <property type="entry name" value="HATPase_C_sf"/>
</dbReference>
<proteinExistence type="predicted"/>
<evidence type="ECO:0000256" key="4">
    <source>
        <dbReference type="ARBA" id="ARBA00022553"/>
    </source>
</evidence>
<name>A0ABY6DHU3_9NEIS</name>
<keyword evidence="4" id="KW-0597">Phosphoprotein</keyword>
<keyword evidence="9" id="KW-0547">Nucleotide-binding</keyword>
<keyword evidence="5" id="KW-0808">Transferase</keyword>
<feature type="domain" description="HAMP" evidence="8">
    <location>
        <begin position="168"/>
        <end position="224"/>
    </location>
</feature>
<dbReference type="SUPFAM" id="SSF47384">
    <property type="entry name" value="Homodimeric domain of signal transducing histidine kinase"/>
    <property type="match status" value="1"/>
</dbReference>
<evidence type="ECO:0000256" key="1">
    <source>
        <dbReference type="ARBA" id="ARBA00000085"/>
    </source>
</evidence>
<dbReference type="GO" id="GO:0005524">
    <property type="term" value="F:ATP binding"/>
    <property type="evidence" value="ECO:0007669"/>
    <property type="project" value="UniProtKB-KW"/>
</dbReference>
<evidence type="ECO:0000256" key="2">
    <source>
        <dbReference type="ARBA" id="ARBA00004370"/>
    </source>
</evidence>
<organism evidence="9 10">
    <name type="scientific">Chitiniphilus purpureus</name>
    <dbReference type="NCBI Taxonomy" id="2981137"/>
    <lineage>
        <taxon>Bacteria</taxon>
        <taxon>Pseudomonadati</taxon>
        <taxon>Pseudomonadota</taxon>
        <taxon>Betaproteobacteria</taxon>
        <taxon>Neisseriales</taxon>
        <taxon>Chitinibacteraceae</taxon>
        <taxon>Chitiniphilus</taxon>
    </lineage>
</organism>
<comment type="catalytic activity">
    <reaction evidence="1">
        <text>ATP + protein L-histidine = ADP + protein N-phospho-L-histidine.</text>
        <dbReference type="EC" id="2.7.13.3"/>
    </reaction>
</comment>
<evidence type="ECO:0000313" key="10">
    <source>
        <dbReference type="Proteomes" id="UP001061302"/>
    </source>
</evidence>
<evidence type="ECO:0000259" key="8">
    <source>
        <dbReference type="PROSITE" id="PS50885"/>
    </source>
</evidence>
<protein>
    <recommendedName>
        <fullName evidence="3">histidine kinase</fullName>
        <ecNumber evidence="3">2.7.13.3</ecNumber>
    </recommendedName>
</protein>
<accession>A0ABY6DHU3</accession>
<dbReference type="Gene3D" id="1.10.287.130">
    <property type="match status" value="1"/>
</dbReference>
<sequence length="506" mass="55709">MHSIRTRLNLLLIVIVTLLLASSGAYSYSVGRRLLSQELFSQEQALRQRLSSVLPSIVWQLDEVQLDRMLRAEMQWQDLTYLGLATEAVPRLAWRREEGRIVQRMVPPPAGAQPLPIFFEGRRVGTLYYQVSAERMQVRLNNLVTRKVVEIVLLDLILVLVLMRAFSTVILRPLAALRAALDRAAEQGQLAPGQLQHIRARRDELAGIARSVETIIQRLSDELEDRKRSESMLRGAKQQVDSAYRELQVAQASLVQSEKMASLGALVAGVAHEVNTPVGVILTGASVLKEESEAFGQRVQAGAVKKSELLAYSGTAVESARLILANAERAAQLIQSFKRVAVDQTSEARRGFELQQYLQEILTSLTPTLRRSPVRIVLDCPERIEMDGYPGALSQILTNLLTNALSHAFADDAPGTVRIVALPDGGNVALAVEDDGQGIAPEHLPRIFDPFFTTKRGRGGSGLGLHLVYNLVTQTLGGQIAVHSEPGQGTRFSITLPRIAPQRQNV</sequence>
<reference evidence="9" key="1">
    <citation type="submission" date="2022-10" db="EMBL/GenBank/DDBJ databases">
        <title>Chitiniphilus purpureus sp. nov., a novel chitin-degrading bacterium isolated from crawfish pond sediment.</title>
        <authorList>
            <person name="Li K."/>
        </authorList>
    </citation>
    <scope>NUCLEOTIDE SEQUENCE</scope>
    <source>
        <strain evidence="9">CD1</strain>
    </source>
</reference>
<dbReference type="SUPFAM" id="SSF55874">
    <property type="entry name" value="ATPase domain of HSP90 chaperone/DNA topoisomerase II/histidine kinase"/>
    <property type="match status" value="1"/>
</dbReference>
<evidence type="ECO:0000256" key="3">
    <source>
        <dbReference type="ARBA" id="ARBA00012438"/>
    </source>
</evidence>
<keyword evidence="6" id="KW-0418">Kinase</keyword>
<dbReference type="CDD" id="cd00082">
    <property type="entry name" value="HisKA"/>
    <property type="match status" value="1"/>
</dbReference>
<feature type="domain" description="Histidine kinase" evidence="7">
    <location>
        <begin position="269"/>
        <end position="500"/>
    </location>
</feature>
<dbReference type="EC" id="2.7.13.3" evidence="3"/>
<evidence type="ECO:0000313" key="9">
    <source>
        <dbReference type="EMBL" id="UXY13924.1"/>
    </source>
</evidence>
<evidence type="ECO:0000256" key="6">
    <source>
        <dbReference type="ARBA" id="ARBA00022777"/>
    </source>
</evidence>
<evidence type="ECO:0000256" key="5">
    <source>
        <dbReference type="ARBA" id="ARBA00022679"/>
    </source>
</evidence>
<dbReference type="InterPro" id="IPR004358">
    <property type="entry name" value="Sig_transdc_His_kin-like_C"/>
</dbReference>
<dbReference type="EMBL" id="CP106753">
    <property type="protein sequence ID" value="UXY13924.1"/>
    <property type="molecule type" value="Genomic_DNA"/>
</dbReference>
<dbReference type="PRINTS" id="PR00344">
    <property type="entry name" value="BCTRLSENSOR"/>
</dbReference>
<dbReference type="InterPro" id="IPR003661">
    <property type="entry name" value="HisK_dim/P_dom"/>
</dbReference>
<keyword evidence="10" id="KW-1185">Reference proteome</keyword>